<gene>
    <name evidence="1" type="ORF">P271_570</name>
</gene>
<evidence type="ECO:0000313" key="2">
    <source>
        <dbReference type="Proteomes" id="UP000028523"/>
    </source>
</evidence>
<dbReference type="EMBL" id="AWQU01000069">
    <property type="protein sequence ID" value="KFB07716.1"/>
    <property type="molecule type" value="Genomic_DNA"/>
</dbReference>
<dbReference type="GO" id="GO:0003950">
    <property type="term" value="F:NAD+ poly-ADP-ribosyltransferase activity"/>
    <property type="evidence" value="ECO:0007669"/>
    <property type="project" value="InterPro"/>
</dbReference>
<organism evidence="1 2">
    <name type="scientific">Malacoplasma iowae DK-CPA</name>
    <dbReference type="NCBI Taxonomy" id="1394179"/>
    <lineage>
        <taxon>Bacteria</taxon>
        <taxon>Bacillati</taxon>
        <taxon>Mycoplasmatota</taxon>
        <taxon>Mycoplasmoidales</taxon>
        <taxon>Mycoplasmoidaceae</taxon>
        <taxon>Malacoplasma</taxon>
    </lineage>
</organism>
<name>A0A084U430_MALIO</name>
<dbReference type="Pfam" id="PF02917">
    <property type="entry name" value="Pertussis_S1"/>
    <property type="match status" value="1"/>
</dbReference>
<keyword evidence="2" id="KW-1185">Reference proteome</keyword>
<proteinExistence type="predicted"/>
<dbReference type="AlphaFoldDB" id="A0A084U430"/>
<dbReference type="Gene3D" id="3.90.210.10">
    <property type="entry name" value="Heat-Labile Enterotoxin, subunit A"/>
    <property type="match status" value="1"/>
</dbReference>
<dbReference type="SUPFAM" id="SSF56399">
    <property type="entry name" value="ADP-ribosylation"/>
    <property type="match status" value="1"/>
</dbReference>
<accession>A0A084U430</accession>
<protein>
    <submittedName>
        <fullName evidence="1">Community-acquired respiratory distress syndrome toxin</fullName>
    </submittedName>
</protein>
<dbReference type="RefSeq" id="WP_036451639.1">
    <property type="nucleotide sequence ID" value="NZ_AWQU01000069.1"/>
</dbReference>
<dbReference type="GO" id="GO:0005576">
    <property type="term" value="C:extracellular region"/>
    <property type="evidence" value="ECO:0007669"/>
    <property type="project" value="InterPro"/>
</dbReference>
<sequence length="678" mass="79053">MNNPNRNSYGAPRLVYRIDSRPPEIVFRDGFVAWGSNTDFFRHILGVIQNPSLPYHLRSVYVSTTDSPDSALRFFAARFSSRHHFNQPDNPHIMYLYEIRADESFYSTMATGNRCLEIINQNRHSLSNDAATLAWAGLRALFYDFAYQREWIHVGNISPRNIRSVHRVQAVPVDPRYAKYNRRTHNYPTYATVRLEREEYINPNYVDGFTYANHLPLEITVTHNEVGRTDFTTKSYTTAGAHFNLGPHPTPPSSGAIGGVSLRAFSNTTTAIVGTDPSGPDISMGFACPTAGLSSVVATLPSYSRSKRDADNNEEDYDYYDEYGVPIQISPLVENYKYSFLAIEEIEEELKLIYVKQKPDIIKQKVLFTTGGNSYFALKAQKDNDRFNAIGVEESNLDSATDIFYDAHLRLTTELDGVHYPVSLTINYSRELSEKTYGVSFETSSINNDDQKWVFNLYDYQKNETQLWFTIDSVENKNMCLYLDVHSKELVLREKFNNNLRYKILYVVVSKDKTEHTILRMQKPLNNLIDMGLEWVNPNNNNIYRLNTGNRKFYTDIKNVKYKFFYDLETFEILDLEDKTKSFALYNNSFENEYYTVRWVDVYPNQKRPFDKYRWYLKTLYSDEYKDLTRKQIVSFVGNNLLRVSCEDNDTFAWIFLENQYNKMKSDTTFRLKKKNLF</sequence>
<dbReference type="Proteomes" id="UP000028523">
    <property type="component" value="Unassembled WGS sequence"/>
</dbReference>
<reference evidence="1 2" key="1">
    <citation type="journal article" date="2014" name="PLoS ONE">
        <title>Reduction of Hydrogen Peroxide Accumulation and Toxicity by a Catalase from Mycoplasma iowae.</title>
        <authorList>
            <person name="Pritchard R.E."/>
            <person name="Prassinos A.J."/>
            <person name="Osborne J.D."/>
            <person name="Raviv Z."/>
            <person name="Balish M.F."/>
        </authorList>
    </citation>
    <scope>NUCLEOTIDE SEQUENCE [LARGE SCALE GENOMIC DNA]</scope>
    <source>
        <strain evidence="1 2">DK-CPA</strain>
    </source>
</reference>
<evidence type="ECO:0000313" key="1">
    <source>
        <dbReference type="EMBL" id="KFB07716.1"/>
    </source>
</evidence>
<dbReference type="PRINTS" id="PR01395">
    <property type="entry name" value="BORPETOXINA"/>
</dbReference>
<dbReference type="InterPro" id="IPR003898">
    <property type="entry name" value="Borpert_toxA"/>
</dbReference>
<comment type="caution">
    <text evidence="1">The sequence shown here is derived from an EMBL/GenBank/DDBJ whole genome shotgun (WGS) entry which is preliminary data.</text>
</comment>